<sequence>MHWDQFKHLYKQHFKVNADVQRDLIDGDFDLLKYKLQCPDCRSGRDGARVNGVQQIVTFKNVLCPHLRYECGSTNVWRGMLELLQIFHDSRNNVRKLWGMGLLLGFLEFEEVDNLLAKHKSALIMRLSFVTGGTICFTVKSTAHTIDANATKPLHLEPLDLKRLQQKCLKDYLRDIADAEKVLFMCFNGVSYGIVTRVADKG</sequence>
<dbReference type="GO" id="GO:0007165">
    <property type="term" value="P:signal transduction"/>
    <property type="evidence" value="ECO:0007669"/>
    <property type="project" value="InterPro"/>
</dbReference>
<dbReference type="OrthoDB" id="5804681at2759"/>
<proteinExistence type="predicted"/>
<evidence type="ECO:0000256" key="1">
    <source>
        <dbReference type="ARBA" id="ARBA00022999"/>
    </source>
</evidence>
<keyword evidence="3" id="KW-1185">Reference proteome</keyword>
<reference evidence="2" key="1">
    <citation type="submission" date="2020-10" db="EMBL/GenBank/DDBJ databases">
        <authorList>
            <person name="Kikuchi T."/>
        </authorList>
    </citation>
    <scope>NUCLEOTIDE SEQUENCE</scope>
    <source>
        <strain evidence="2">NKZ352</strain>
    </source>
</reference>
<evidence type="ECO:0000313" key="2">
    <source>
        <dbReference type="EMBL" id="CAD6199933.1"/>
    </source>
</evidence>
<keyword evidence="1" id="KW-0727">SH2 domain</keyword>
<gene>
    <name evidence="2" type="ORF">CAUJ_LOCUS15832</name>
</gene>
<name>A0A8S1HTB9_9PELO</name>
<dbReference type="GO" id="GO:0003700">
    <property type="term" value="F:DNA-binding transcription factor activity"/>
    <property type="evidence" value="ECO:0007669"/>
    <property type="project" value="InterPro"/>
</dbReference>
<protein>
    <submittedName>
        <fullName evidence="2">Uncharacterized protein</fullName>
    </submittedName>
</protein>
<dbReference type="InterPro" id="IPR001217">
    <property type="entry name" value="STAT"/>
</dbReference>
<dbReference type="Proteomes" id="UP000835052">
    <property type="component" value="Unassembled WGS sequence"/>
</dbReference>
<evidence type="ECO:0000313" key="3">
    <source>
        <dbReference type="Proteomes" id="UP000835052"/>
    </source>
</evidence>
<comment type="caution">
    <text evidence="2">The sequence shown here is derived from an EMBL/GenBank/DDBJ whole genome shotgun (WGS) entry which is preliminary data.</text>
</comment>
<dbReference type="PANTHER" id="PTHR11801">
    <property type="entry name" value="SIGNAL TRANSDUCER AND ACTIVATOR OF TRANSCRIPTION"/>
    <property type="match status" value="1"/>
</dbReference>
<dbReference type="EMBL" id="CAJGYM010000217">
    <property type="protein sequence ID" value="CAD6199933.1"/>
    <property type="molecule type" value="Genomic_DNA"/>
</dbReference>
<organism evidence="2 3">
    <name type="scientific">Caenorhabditis auriculariae</name>
    <dbReference type="NCBI Taxonomy" id="2777116"/>
    <lineage>
        <taxon>Eukaryota</taxon>
        <taxon>Metazoa</taxon>
        <taxon>Ecdysozoa</taxon>
        <taxon>Nematoda</taxon>
        <taxon>Chromadorea</taxon>
        <taxon>Rhabditida</taxon>
        <taxon>Rhabditina</taxon>
        <taxon>Rhabditomorpha</taxon>
        <taxon>Rhabditoidea</taxon>
        <taxon>Rhabditidae</taxon>
        <taxon>Peloderinae</taxon>
        <taxon>Caenorhabditis</taxon>
    </lineage>
</organism>
<accession>A0A8S1HTB9</accession>
<dbReference type="AlphaFoldDB" id="A0A8S1HTB9"/>